<dbReference type="CDD" id="cd00190">
    <property type="entry name" value="Tryp_SPc"/>
    <property type="match status" value="1"/>
</dbReference>
<dbReference type="Proteomes" id="UP000653454">
    <property type="component" value="Unassembled WGS sequence"/>
</dbReference>
<dbReference type="AlphaFoldDB" id="A0A8S4FVT5"/>
<dbReference type="SMART" id="SM00020">
    <property type="entry name" value="Tryp_SPc"/>
    <property type="match status" value="1"/>
</dbReference>
<dbReference type="PANTHER" id="PTHR24276">
    <property type="entry name" value="POLYSERASE-RELATED"/>
    <property type="match status" value="1"/>
</dbReference>
<dbReference type="GO" id="GO:0007586">
    <property type="term" value="P:digestion"/>
    <property type="evidence" value="ECO:0007669"/>
    <property type="project" value="UniProtKB-KW"/>
</dbReference>
<dbReference type="InterPro" id="IPR001314">
    <property type="entry name" value="Peptidase_S1A"/>
</dbReference>
<protein>
    <recommendedName>
        <fullName evidence="12">trypsin</fullName>
        <ecNumber evidence="12">3.4.21.4</ecNumber>
    </recommendedName>
</protein>
<feature type="chain" id="PRO_5035835055" description="trypsin" evidence="15">
    <location>
        <begin position="22"/>
        <end position="471"/>
    </location>
</feature>
<sequence length="471" mass="52742">MKHFIVILELTYLAVLGVCVALDAFVSKAPASQKTYHKNHSLSFLHSKIPLTQYLSTKIFRKNDKVQIKGPKNITSFFPEPLSLPEQSILVKDAGKPTYALSFNLDNIQRVSKLNLKKPVHHIYKRDTNEFKDTGIPEDRDDSDIDNGEVMLIEEHNVNKFGTDELKAMKKRAEGICLKIIGSQNEIHVISELLNMLIREIERGSERNSKSQEIYEQSRRLIMAQDARVDDYPYVASIQKDGAHWCGGALLNPRIVVTTANCVWKSTDESSMKVRACSSQAQVGGQVAGIKKVMKHPKWDIRAEPANDIAMLQLDKNIKFSSGCHAVDIPNSNMMPSFYEVFVTSWGSQDRDGSITHAMRPLQVYRARLLDLGRCRNVTNRFGVNVSDSFFCVAQRHHQAPCTRDTGAPAVSEGVLWGLASWGLRRSCGTERYPAMFTSLASPSVQDFLSLAMSQLMREEHDAAAGQWGAA</sequence>
<evidence type="ECO:0000256" key="9">
    <source>
        <dbReference type="ARBA" id="ARBA00023157"/>
    </source>
</evidence>
<keyword evidence="5" id="KW-0222">Digestion</keyword>
<name>A0A8S4FVT5_PLUXY</name>
<keyword evidence="15" id="KW-0732">Signal</keyword>
<keyword evidence="7" id="KW-0720">Serine protease</keyword>
<keyword evidence="10" id="KW-1199">Hemostasis impairing toxin</keyword>
<evidence type="ECO:0000256" key="2">
    <source>
        <dbReference type="ARBA" id="ARBA00007664"/>
    </source>
</evidence>
<evidence type="ECO:0000256" key="13">
    <source>
        <dbReference type="ARBA" id="ARBA00055534"/>
    </source>
</evidence>
<dbReference type="Gene3D" id="2.40.10.10">
    <property type="entry name" value="Trypsin-like serine proteases"/>
    <property type="match status" value="1"/>
</dbReference>
<evidence type="ECO:0000256" key="14">
    <source>
        <dbReference type="ARBA" id="ARBA00084094"/>
    </source>
</evidence>
<evidence type="ECO:0000313" key="18">
    <source>
        <dbReference type="Proteomes" id="UP000653454"/>
    </source>
</evidence>
<dbReference type="PANTHER" id="PTHR24276:SF97">
    <property type="entry name" value="GH13245P2-RELATED"/>
    <property type="match status" value="1"/>
</dbReference>
<dbReference type="EMBL" id="CAJHNJ030000045">
    <property type="protein sequence ID" value="CAG9131488.1"/>
    <property type="molecule type" value="Genomic_DNA"/>
</dbReference>
<evidence type="ECO:0000256" key="5">
    <source>
        <dbReference type="ARBA" id="ARBA00022757"/>
    </source>
</evidence>
<evidence type="ECO:0000259" key="16">
    <source>
        <dbReference type="PROSITE" id="PS50240"/>
    </source>
</evidence>
<evidence type="ECO:0000256" key="10">
    <source>
        <dbReference type="ARBA" id="ARBA00023240"/>
    </source>
</evidence>
<comment type="subcellular location">
    <subcellularLocation>
        <location evidence="1">Secreted</location>
        <location evidence="1">Extracellular space</location>
    </subcellularLocation>
</comment>
<evidence type="ECO:0000313" key="17">
    <source>
        <dbReference type="EMBL" id="CAG9131488.1"/>
    </source>
</evidence>
<dbReference type="InterPro" id="IPR043504">
    <property type="entry name" value="Peptidase_S1_PA_chymotrypsin"/>
</dbReference>
<evidence type="ECO:0000256" key="3">
    <source>
        <dbReference type="ARBA" id="ARBA00022656"/>
    </source>
</evidence>
<dbReference type="InterPro" id="IPR009003">
    <property type="entry name" value="Peptidase_S1_PA"/>
</dbReference>
<evidence type="ECO:0000256" key="1">
    <source>
        <dbReference type="ARBA" id="ARBA00004239"/>
    </source>
</evidence>
<keyword evidence="9" id="KW-1015">Disulfide bond</keyword>
<comment type="catalytic activity">
    <reaction evidence="11">
        <text>Preferential cleavage: Arg-|-Xaa, Lys-|-Xaa.</text>
        <dbReference type="EC" id="3.4.21.4"/>
    </reaction>
</comment>
<evidence type="ECO:0000256" key="15">
    <source>
        <dbReference type="SAM" id="SignalP"/>
    </source>
</evidence>
<dbReference type="GO" id="GO:0006508">
    <property type="term" value="P:proteolysis"/>
    <property type="evidence" value="ECO:0007669"/>
    <property type="project" value="UniProtKB-KW"/>
</dbReference>
<evidence type="ECO:0000256" key="12">
    <source>
        <dbReference type="ARBA" id="ARBA00038868"/>
    </source>
</evidence>
<keyword evidence="8" id="KW-0865">Zymogen</keyword>
<keyword evidence="14" id="KW-1205">Fibrinolytic toxin</keyword>
<dbReference type="InterPro" id="IPR001254">
    <property type="entry name" value="Trypsin_dom"/>
</dbReference>
<comment type="caution">
    <text evidence="17">The sequence shown here is derived from an EMBL/GenBank/DDBJ whole genome shotgun (WGS) entry which is preliminary data.</text>
</comment>
<keyword evidence="3" id="KW-0800">Toxin</keyword>
<keyword evidence="18" id="KW-1185">Reference proteome</keyword>
<keyword evidence="6" id="KW-0378">Hydrolase</keyword>
<dbReference type="GO" id="GO:0090729">
    <property type="term" value="F:toxin activity"/>
    <property type="evidence" value="ECO:0007669"/>
    <property type="project" value="UniProtKB-KW"/>
</dbReference>
<keyword evidence="4" id="KW-0645">Protease</keyword>
<dbReference type="PROSITE" id="PS50240">
    <property type="entry name" value="TRYPSIN_DOM"/>
    <property type="match status" value="1"/>
</dbReference>
<comment type="function">
    <text evidence="13">Fibrinolytic activity; shows preferential cleavage of Arg-Gly bonds in all three fibrinogen chains. Contact with the caterpillars causes severe bleeding, due the anticoagulant effect of the protein.</text>
</comment>
<proteinExistence type="inferred from homology"/>
<reference evidence="17" key="1">
    <citation type="submission" date="2020-11" db="EMBL/GenBank/DDBJ databases">
        <authorList>
            <person name="Whiteford S."/>
        </authorList>
    </citation>
    <scope>NUCLEOTIDE SEQUENCE</scope>
</reference>
<feature type="domain" description="Peptidase S1" evidence="16">
    <location>
        <begin position="221"/>
        <end position="454"/>
    </location>
</feature>
<evidence type="ECO:0000256" key="4">
    <source>
        <dbReference type="ARBA" id="ARBA00022670"/>
    </source>
</evidence>
<comment type="similarity">
    <text evidence="2">Belongs to the peptidase S1 family.</text>
</comment>
<dbReference type="GO" id="GO:0005576">
    <property type="term" value="C:extracellular region"/>
    <property type="evidence" value="ECO:0007669"/>
    <property type="project" value="UniProtKB-SubCell"/>
</dbReference>
<feature type="signal peptide" evidence="15">
    <location>
        <begin position="1"/>
        <end position="21"/>
    </location>
</feature>
<dbReference type="PRINTS" id="PR00722">
    <property type="entry name" value="CHYMOTRYPSIN"/>
</dbReference>
<dbReference type="FunFam" id="2.40.10.10:FF:000068">
    <property type="entry name" value="transmembrane protease serine 2"/>
    <property type="match status" value="1"/>
</dbReference>
<evidence type="ECO:0000256" key="11">
    <source>
        <dbReference type="ARBA" id="ARBA00036320"/>
    </source>
</evidence>
<dbReference type="GO" id="GO:0004252">
    <property type="term" value="F:serine-type endopeptidase activity"/>
    <property type="evidence" value="ECO:0007669"/>
    <property type="project" value="UniProtKB-EC"/>
</dbReference>
<dbReference type="Pfam" id="PF00089">
    <property type="entry name" value="Trypsin"/>
    <property type="match status" value="1"/>
</dbReference>
<gene>
    <name evidence="17" type="ORF">PLXY2_LOCUS10327</name>
</gene>
<evidence type="ECO:0000256" key="6">
    <source>
        <dbReference type="ARBA" id="ARBA00022801"/>
    </source>
</evidence>
<dbReference type="EC" id="3.4.21.4" evidence="12"/>
<evidence type="ECO:0000256" key="7">
    <source>
        <dbReference type="ARBA" id="ARBA00022825"/>
    </source>
</evidence>
<dbReference type="SUPFAM" id="SSF50494">
    <property type="entry name" value="Trypsin-like serine proteases"/>
    <property type="match status" value="1"/>
</dbReference>
<accession>A0A8S4FVT5</accession>
<organism evidence="17 18">
    <name type="scientific">Plutella xylostella</name>
    <name type="common">Diamondback moth</name>
    <name type="synonym">Plutella maculipennis</name>
    <dbReference type="NCBI Taxonomy" id="51655"/>
    <lineage>
        <taxon>Eukaryota</taxon>
        <taxon>Metazoa</taxon>
        <taxon>Ecdysozoa</taxon>
        <taxon>Arthropoda</taxon>
        <taxon>Hexapoda</taxon>
        <taxon>Insecta</taxon>
        <taxon>Pterygota</taxon>
        <taxon>Neoptera</taxon>
        <taxon>Endopterygota</taxon>
        <taxon>Lepidoptera</taxon>
        <taxon>Glossata</taxon>
        <taxon>Ditrysia</taxon>
        <taxon>Yponomeutoidea</taxon>
        <taxon>Plutellidae</taxon>
        <taxon>Plutella</taxon>
    </lineage>
</organism>
<evidence type="ECO:0000256" key="8">
    <source>
        <dbReference type="ARBA" id="ARBA00023145"/>
    </source>
</evidence>
<dbReference type="InterPro" id="IPR050430">
    <property type="entry name" value="Peptidase_S1"/>
</dbReference>